<proteinExistence type="predicted"/>
<dbReference type="Proteomes" id="UP001552479">
    <property type="component" value="Unassembled WGS sequence"/>
</dbReference>
<comment type="caution">
    <text evidence="1">The sequence shown here is derived from an EMBL/GenBank/DDBJ whole genome shotgun (WGS) entry which is preliminary data.</text>
</comment>
<evidence type="ECO:0000313" key="1">
    <source>
        <dbReference type="EMBL" id="MEV4921566.1"/>
    </source>
</evidence>
<reference evidence="1 2" key="1">
    <citation type="submission" date="2024-06" db="EMBL/GenBank/DDBJ databases">
        <title>The Natural Products Discovery Center: Release of the First 8490 Sequenced Strains for Exploring Actinobacteria Biosynthetic Diversity.</title>
        <authorList>
            <person name="Kalkreuter E."/>
            <person name="Kautsar S.A."/>
            <person name="Yang D."/>
            <person name="Bader C.D."/>
            <person name="Teijaro C.N."/>
            <person name="Fluegel L."/>
            <person name="Davis C.M."/>
            <person name="Simpson J.R."/>
            <person name="Lauterbach L."/>
            <person name="Steele A.D."/>
            <person name="Gui C."/>
            <person name="Meng S."/>
            <person name="Li G."/>
            <person name="Viehrig K."/>
            <person name="Ye F."/>
            <person name="Su P."/>
            <person name="Kiefer A.F."/>
            <person name="Nichols A."/>
            <person name="Cepeda A.J."/>
            <person name="Yan W."/>
            <person name="Fan B."/>
            <person name="Jiang Y."/>
            <person name="Adhikari A."/>
            <person name="Zheng C.-J."/>
            <person name="Schuster L."/>
            <person name="Cowan T.M."/>
            <person name="Smanski M.J."/>
            <person name="Chevrette M.G."/>
            <person name="De Carvalho L.P.S."/>
            <person name="Shen B."/>
        </authorList>
    </citation>
    <scope>NUCLEOTIDE SEQUENCE [LARGE SCALE GENOMIC DNA]</scope>
    <source>
        <strain evidence="1 2">NPDC053791</strain>
    </source>
</reference>
<evidence type="ECO:0000313" key="2">
    <source>
        <dbReference type="Proteomes" id="UP001552479"/>
    </source>
</evidence>
<gene>
    <name evidence="1" type="ORF">AB0L03_01710</name>
</gene>
<protein>
    <submittedName>
        <fullName evidence="1">Uncharacterized protein</fullName>
    </submittedName>
</protein>
<accession>A0ABV3IP80</accession>
<dbReference type="Gene3D" id="3.40.47.10">
    <property type="match status" value="1"/>
</dbReference>
<organism evidence="1 2">
    <name type="scientific">Streptomyces roseoverticillatus</name>
    <dbReference type="NCBI Taxonomy" id="66429"/>
    <lineage>
        <taxon>Bacteria</taxon>
        <taxon>Bacillati</taxon>
        <taxon>Actinomycetota</taxon>
        <taxon>Actinomycetes</taxon>
        <taxon>Kitasatosporales</taxon>
        <taxon>Streptomycetaceae</taxon>
        <taxon>Streptomyces</taxon>
    </lineage>
</organism>
<keyword evidence="2" id="KW-1185">Reference proteome</keyword>
<dbReference type="EMBL" id="JBFASG010000001">
    <property type="protein sequence ID" value="MEV4921566.1"/>
    <property type="molecule type" value="Genomic_DNA"/>
</dbReference>
<dbReference type="InterPro" id="IPR016039">
    <property type="entry name" value="Thiolase-like"/>
</dbReference>
<dbReference type="RefSeq" id="WP_366086428.1">
    <property type="nucleotide sequence ID" value="NZ_JBFASG010000001.1"/>
</dbReference>
<dbReference type="SUPFAM" id="SSF53901">
    <property type="entry name" value="Thiolase-like"/>
    <property type="match status" value="1"/>
</dbReference>
<sequence length="129" mass="13365">MSDTSPAAPRVASVAVSAPPHRHCQGDIAAVFAGAFLSADAVVRRQFTGIAAHTGIAHRNLSLPLAEYPRPRTFTEYNEAWTGTARRVGLDALEQALAAGVRPGEVGALVTTTTTGVSVPSLSPSSCVR</sequence>
<name>A0ABV3IP80_9ACTN</name>